<feature type="transmembrane region" description="Helical" evidence="9">
    <location>
        <begin position="104"/>
        <end position="121"/>
    </location>
</feature>
<name>A0ABW6PK74_9NOCA</name>
<feature type="transmembrane region" description="Helical" evidence="9">
    <location>
        <begin position="47"/>
        <end position="67"/>
    </location>
</feature>
<dbReference type="PROSITE" id="PS01116">
    <property type="entry name" value="XANTH_URACIL_PERMASE"/>
    <property type="match status" value="1"/>
</dbReference>
<dbReference type="InterPro" id="IPR006042">
    <property type="entry name" value="Xan_ur_permease"/>
</dbReference>
<keyword evidence="11" id="KW-1185">Reference proteome</keyword>
<gene>
    <name evidence="10" type="ORF">ACFYTF_08140</name>
</gene>
<feature type="transmembrane region" description="Helical" evidence="9">
    <location>
        <begin position="404"/>
        <end position="426"/>
    </location>
</feature>
<evidence type="ECO:0000256" key="6">
    <source>
        <dbReference type="ARBA" id="ARBA00022989"/>
    </source>
</evidence>
<evidence type="ECO:0000256" key="5">
    <source>
        <dbReference type="ARBA" id="ARBA00022692"/>
    </source>
</evidence>
<feature type="transmembrane region" description="Helical" evidence="9">
    <location>
        <begin position="12"/>
        <end position="41"/>
    </location>
</feature>
<evidence type="ECO:0000256" key="7">
    <source>
        <dbReference type="ARBA" id="ARBA00023136"/>
    </source>
</evidence>
<keyword evidence="5 9" id="KW-0812">Transmembrane</keyword>
<evidence type="ECO:0000313" key="11">
    <source>
        <dbReference type="Proteomes" id="UP001601444"/>
    </source>
</evidence>
<evidence type="ECO:0000256" key="2">
    <source>
        <dbReference type="ARBA" id="ARBA00008821"/>
    </source>
</evidence>
<comment type="similarity">
    <text evidence="2">Belongs to the nucleobase:cation symporter-2 (NCS2) (TC 2.A.40) family.</text>
</comment>
<feature type="transmembrane region" description="Helical" evidence="9">
    <location>
        <begin position="317"/>
        <end position="336"/>
    </location>
</feature>
<feature type="transmembrane region" description="Helical" evidence="9">
    <location>
        <begin position="375"/>
        <end position="392"/>
    </location>
</feature>
<evidence type="ECO:0000256" key="1">
    <source>
        <dbReference type="ARBA" id="ARBA00004651"/>
    </source>
</evidence>
<keyword evidence="7 9" id="KW-0472">Membrane</keyword>
<feature type="transmembrane region" description="Helical" evidence="9">
    <location>
        <begin position="342"/>
        <end position="363"/>
    </location>
</feature>
<comment type="subcellular location">
    <subcellularLocation>
        <location evidence="1">Cell membrane</location>
        <topology evidence="1">Multi-pass membrane protein</topology>
    </subcellularLocation>
</comment>
<keyword evidence="3" id="KW-0813">Transport</keyword>
<keyword evidence="6 9" id="KW-1133">Transmembrane helix</keyword>
<organism evidence="10 11">
    <name type="scientific">Nocardia thailandica</name>
    <dbReference type="NCBI Taxonomy" id="257275"/>
    <lineage>
        <taxon>Bacteria</taxon>
        <taxon>Bacillati</taxon>
        <taxon>Actinomycetota</taxon>
        <taxon>Actinomycetes</taxon>
        <taxon>Mycobacteriales</taxon>
        <taxon>Nocardiaceae</taxon>
        <taxon>Nocardia</taxon>
    </lineage>
</organism>
<dbReference type="InterPro" id="IPR006043">
    <property type="entry name" value="NCS2"/>
</dbReference>
<evidence type="ECO:0000256" key="4">
    <source>
        <dbReference type="ARBA" id="ARBA00022475"/>
    </source>
</evidence>
<feature type="transmembrane region" description="Helical" evidence="9">
    <location>
        <begin position="133"/>
        <end position="156"/>
    </location>
</feature>
<evidence type="ECO:0000256" key="8">
    <source>
        <dbReference type="SAM" id="MobiDB-lite"/>
    </source>
</evidence>
<feature type="transmembrane region" description="Helical" evidence="9">
    <location>
        <begin position="194"/>
        <end position="219"/>
    </location>
</feature>
<evidence type="ECO:0000313" key="10">
    <source>
        <dbReference type="EMBL" id="MFF0542794.1"/>
    </source>
</evidence>
<dbReference type="EMBL" id="JBIAMX010000003">
    <property type="protein sequence ID" value="MFF0542794.1"/>
    <property type="molecule type" value="Genomic_DNA"/>
</dbReference>
<dbReference type="Proteomes" id="UP001601444">
    <property type="component" value="Unassembled WGS sequence"/>
</dbReference>
<dbReference type="PANTHER" id="PTHR42810">
    <property type="entry name" value="PURINE PERMEASE C1399.01C-RELATED"/>
    <property type="match status" value="1"/>
</dbReference>
<sequence>MSREHSVDVRLPFARLLVFGIQHVLIMYTGCITVPLVFGAAAGLDRATVGLLISADLLVAGIVTLIQSLGVGRLAGVRLPVVCGATFVGLNPMILIAKEYGLDAVYGSMLVGGVLGVALAWPFARVVRFFPPLVTGTVLTVVGVSLIGVAGGLIVGTDPAAPGYAAPSRIGLAALVVLVAVGFLCLGRGVWSQLGVLIALVAGIVVAIPMGLVGTAGLGSASWLGLPQPFHFGAPEFPVTAVVAMSIVMAVVFAESTASMLALSEITGKTLTKGDLARGLVGDGLSGVLGGVFTAFVDTVFNQNVGAVAATRVHSRYVTAVSGAILVVLGLVPRVGEIVALVPRPVVGGVGLVLFATVAVVGIDTLRRADLLDRVNATIAATAIGVGLLPVLTEGMFDGFPTSARILLDSGVTLGAGVAFALNLVFNHTRLGALARGSAGADEAAGATDSTAGTDGTDGIGAATPSTPSPAVAG</sequence>
<dbReference type="PANTHER" id="PTHR42810:SF4">
    <property type="entry name" value="URIC ACID TRANSPORTER UACT"/>
    <property type="match status" value="1"/>
</dbReference>
<protein>
    <submittedName>
        <fullName evidence="10">Nucleobase:cation symporter-2 family protein</fullName>
    </submittedName>
</protein>
<reference evidence="10 11" key="1">
    <citation type="submission" date="2024-10" db="EMBL/GenBank/DDBJ databases">
        <title>The Natural Products Discovery Center: Release of the First 8490 Sequenced Strains for Exploring Actinobacteria Biosynthetic Diversity.</title>
        <authorList>
            <person name="Kalkreuter E."/>
            <person name="Kautsar S.A."/>
            <person name="Yang D."/>
            <person name="Bader C.D."/>
            <person name="Teijaro C.N."/>
            <person name="Fluegel L."/>
            <person name="Davis C.M."/>
            <person name="Simpson J.R."/>
            <person name="Lauterbach L."/>
            <person name="Steele A.D."/>
            <person name="Gui C."/>
            <person name="Meng S."/>
            <person name="Li G."/>
            <person name="Viehrig K."/>
            <person name="Ye F."/>
            <person name="Su P."/>
            <person name="Kiefer A.F."/>
            <person name="Nichols A."/>
            <person name="Cepeda A.J."/>
            <person name="Yan W."/>
            <person name="Fan B."/>
            <person name="Jiang Y."/>
            <person name="Adhikari A."/>
            <person name="Zheng C.-J."/>
            <person name="Schuster L."/>
            <person name="Cowan T.M."/>
            <person name="Smanski M.J."/>
            <person name="Chevrette M.G."/>
            <person name="De Carvalho L.P.S."/>
            <person name="Shen B."/>
        </authorList>
    </citation>
    <scope>NUCLEOTIDE SEQUENCE [LARGE SCALE GENOMIC DNA]</scope>
    <source>
        <strain evidence="10 11">NPDC004045</strain>
    </source>
</reference>
<evidence type="ECO:0000256" key="9">
    <source>
        <dbReference type="SAM" id="Phobius"/>
    </source>
</evidence>
<dbReference type="Pfam" id="PF00860">
    <property type="entry name" value="Xan_ur_permease"/>
    <property type="match status" value="1"/>
</dbReference>
<evidence type="ECO:0000256" key="3">
    <source>
        <dbReference type="ARBA" id="ARBA00022448"/>
    </source>
</evidence>
<feature type="transmembrane region" description="Helical" evidence="9">
    <location>
        <begin position="239"/>
        <end position="263"/>
    </location>
</feature>
<feature type="transmembrane region" description="Helical" evidence="9">
    <location>
        <begin position="168"/>
        <end position="187"/>
    </location>
</feature>
<feature type="region of interest" description="Disordered" evidence="8">
    <location>
        <begin position="444"/>
        <end position="474"/>
    </location>
</feature>
<dbReference type="NCBIfam" id="NF037981">
    <property type="entry name" value="NCS2_1"/>
    <property type="match status" value="1"/>
</dbReference>
<comment type="caution">
    <text evidence="10">The sequence shown here is derived from an EMBL/GenBank/DDBJ whole genome shotgun (WGS) entry which is preliminary data.</text>
</comment>
<keyword evidence="4" id="KW-1003">Cell membrane</keyword>
<proteinExistence type="inferred from homology"/>
<dbReference type="RefSeq" id="WP_387699544.1">
    <property type="nucleotide sequence ID" value="NZ_JBIAMX010000003.1"/>
</dbReference>
<accession>A0ABW6PK74</accession>